<dbReference type="EMBL" id="JBBPBN010000057">
    <property type="protein sequence ID" value="KAK8988450.1"/>
    <property type="molecule type" value="Genomic_DNA"/>
</dbReference>
<sequence length="166" mass="18798">MEFSFRISMHGLEITENLVNLWREFTSQPREVQVQVQAKVILASFSKHIISYHIPIHFALQFQGNWLDQIPERTKKVTGFTSGLVYKDPMGAANADLKEVSLLIARASQGKQLRGFGWIATVSQGHCIGLITETNNICVGKFSQLFLIHYCNFISKIQVKNLNAFV</sequence>
<reference evidence="1 2" key="1">
    <citation type="journal article" date="2024" name="G3 (Bethesda)">
        <title>Genome assembly of Hibiscus sabdariffa L. provides insights into metabolisms of medicinal natural products.</title>
        <authorList>
            <person name="Kim T."/>
        </authorList>
    </citation>
    <scope>NUCLEOTIDE SEQUENCE [LARGE SCALE GENOMIC DNA]</scope>
    <source>
        <strain evidence="1">TK-2024</strain>
        <tissue evidence="1">Old leaves</tissue>
    </source>
</reference>
<protein>
    <submittedName>
        <fullName evidence="1">Uncharacterized protein</fullName>
    </submittedName>
</protein>
<gene>
    <name evidence="1" type="ORF">V6N11_029840</name>
</gene>
<dbReference type="Proteomes" id="UP001396334">
    <property type="component" value="Unassembled WGS sequence"/>
</dbReference>
<comment type="caution">
    <text evidence="1">The sequence shown here is derived from an EMBL/GenBank/DDBJ whole genome shotgun (WGS) entry which is preliminary data.</text>
</comment>
<name>A0ABR2PJ77_9ROSI</name>
<proteinExistence type="predicted"/>
<evidence type="ECO:0000313" key="1">
    <source>
        <dbReference type="EMBL" id="KAK8988450.1"/>
    </source>
</evidence>
<organism evidence="1 2">
    <name type="scientific">Hibiscus sabdariffa</name>
    <name type="common">roselle</name>
    <dbReference type="NCBI Taxonomy" id="183260"/>
    <lineage>
        <taxon>Eukaryota</taxon>
        <taxon>Viridiplantae</taxon>
        <taxon>Streptophyta</taxon>
        <taxon>Embryophyta</taxon>
        <taxon>Tracheophyta</taxon>
        <taxon>Spermatophyta</taxon>
        <taxon>Magnoliopsida</taxon>
        <taxon>eudicotyledons</taxon>
        <taxon>Gunneridae</taxon>
        <taxon>Pentapetalae</taxon>
        <taxon>rosids</taxon>
        <taxon>malvids</taxon>
        <taxon>Malvales</taxon>
        <taxon>Malvaceae</taxon>
        <taxon>Malvoideae</taxon>
        <taxon>Hibiscus</taxon>
    </lineage>
</organism>
<accession>A0ABR2PJ77</accession>
<keyword evidence="2" id="KW-1185">Reference proteome</keyword>
<evidence type="ECO:0000313" key="2">
    <source>
        <dbReference type="Proteomes" id="UP001396334"/>
    </source>
</evidence>